<feature type="domain" description="Peptidase M48" evidence="7">
    <location>
        <begin position="80"/>
        <end position="262"/>
    </location>
</feature>
<dbReference type="PANTHER" id="PTHR22726:SF1">
    <property type="entry name" value="METALLOENDOPEPTIDASE OMA1, MITOCHONDRIAL"/>
    <property type="match status" value="1"/>
</dbReference>
<dbReference type="GO" id="GO:0004222">
    <property type="term" value="F:metalloendopeptidase activity"/>
    <property type="evidence" value="ECO:0007669"/>
    <property type="project" value="InterPro"/>
</dbReference>
<evidence type="ECO:0000259" key="7">
    <source>
        <dbReference type="Pfam" id="PF01435"/>
    </source>
</evidence>
<dbReference type="PROSITE" id="PS51257">
    <property type="entry name" value="PROKAR_LIPOPROTEIN"/>
    <property type="match status" value="1"/>
</dbReference>
<evidence type="ECO:0000256" key="4">
    <source>
        <dbReference type="ARBA" id="ARBA00022801"/>
    </source>
</evidence>
<dbReference type="AlphaFoldDB" id="A0A3B1DLP6"/>
<dbReference type="CDD" id="cd07331">
    <property type="entry name" value="M48C_Oma1_like"/>
    <property type="match status" value="1"/>
</dbReference>
<keyword evidence="3" id="KW-0479">Metal-binding</keyword>
<dbReference type="GO" id="GO:0051603">
    <property type="term" value="P:proteolysis involved in protein catabolic process"/>
    <property type="evidence" value="ECO:0007669"/>
    <property type="project" value="TreeGrafter"/>
</dbReference>
<keyword evidence="6" id="KW-0482">Metalloprotease</keyword>
<evidence type="ECO:0000313" key="8">
    <source>
        <dbReference type="EMBL" id="VAX36994.1"/>
    </source>
</evidence>
<keyword evidence="4" id="KW-0378">Hydrolase</keyword>
<dbReference type="PANTHER" id="PTHR22726">
    <property type="entry name" value="METALLOENDOPEPTIDASE OMA1"/>
    <property type="match status" value="1"/>
</dbReference>
<evidence type="ECO:0000256" key="6">
    <source>
        <dbReference type="ARBA" id="ARBA00023049"/>
    </source>
</evidence>
<dbReference type="InterPro" id="IPR001915">
    <property type="entry name" value="Peptidase_M48"/>
</dbReference>
<dbReference type="InterPro" id="IPR051156">
    <property type="entry name" value="Mito/Outer_Membr_Metalloprot"/>
</dbReference>
<organism evidence="8">
    <name type="scientific">hydrothermal vent metagenome</name>
    <dbReference type="NCBI Taxonomy" id="652676"/>
    <lineage>
        <taxon>unclassified sequences</taxon>
        <taxon>metagenomes</taxon>
        <taxon>ecological metagenomes</taxon>
    </lineage>
</organism>
<dbReference type="GO" id="GO:0016020">
    <property type="term" value="C:membrane"/>
    <property type="evidence" value="ECO:0007669"/>
    <property type="project" value="TreeGrafter"/>
</dbReference>
<evidence type="ECO:0000256" key="5">
    <source>
        <dbReference type="ARBA" id="ARBA00022833"/>
    </source>
</evidence>
<dbReference type="EMBL" id="UOGK01000090">
    <property type="protein sequence ID" value="VAX36994.1"/>
    <property type="molecule type" value="Genomic_DNA"/>
</dbReference>
<evidence type="ECO:0000256" key="2">
    <source>
        <dbReference type="ARBA" id="ARBA00022670"/>
    </source>
</evidence>
<gene>
    <name evidence="8" type="ORF">MNBD_PLANCTO03-949</name>
</gene>
<protein>
    <recommendedName>
        <fullName evidence="7">Peptidase M48 domain-containing protein</fullName>
    </recommendedName>
</protein>
<keyword evidence="5" id="KW-0862">Zinc</keyword>
<dbReference type="Gene3D" id="3.30.2010.10">
    <property type="entry name" value="Metalloproteases ('zincins'), catalytic domain"/>
    <property type="match status" value="1"/>
</dbReference>
<name>A0A3B1DLP6_9ZZZZ</name>
<keyword evidence="2" id="KW-0645">Protease</keyword>
<reference evidence="8" key="1">
    <citation type="submission" date="2018-06" db="EMBL/GenBank/DDBJ databases">
        <authorList>
            <person name="Zhirakovskaya E."/>
        </authorList>
    </citation>
    <scope>NUCLEOTIDE SEQUENCE</scope>
</reference>
<proteinExistence type="predicted"/>
<accession>A0A3B1DLP6</accession>
<dbReference type="GO" id="GO:0046872">
    <property type="term" value="F:metal ion binding"/>
    <property type="evidence" value="ECO:0007669"/>
    <property type="project" value="UniProtKB-KW"/>
</dbReference>
<sequence length="331" mass="36188">MHDSRTRRALAALLTLLVGLGLVGCSTNPATGKRSFMLQSWEWERSIALSAGPQFTEEFGGETPDATTKAYVDEIGTKLTRAALQQAYAEIPELDWDYTLLDSAVLNAFALPGGKVYISRGLAAKLENEAQLAGVLGHEVGHVLARHGNQRISKQIGMNVALAGLAIGVGLADEDSSFRKYGQYGVPALAVGGNVVMLSYGRDEELEADRLGISYMVANGYNPVGQRQVMQILGRGAKGQRPPEWLSTHPASETRIRRIDEMLKGKYAYTQNNPDYGLYPERYRKRMLSRLAALPAPRQARAVETFDLADPMTWCGTCTENTSVALHEVSR</sequence>
<evidence type="ECO:0000256" key="3">
    <source>
        <dbReference type="ARBA" id="ARBA00022723"/>
    </source>
</evidence>
<comment type="cofactor">
    <cofactor evidence="1">
        <name>Zn(2+)</name>
        <dbReference type="ChEBI" id="CHEBI:29105"/>
    </cofactor>
</comment>
<evidence type="ECO:0000256" key="1">
    <source>
        <dbReference type="ARBA" id="ARBA00001947"/>
    </source>
</evidence>
<dbReference type="Pfam" id="PF01435">
    <property type="entry name" value="Peptidase_M48"/>
    <property type="match status" value="1"/>
</dbReference>